<dbReference type="GO" id="GO:0004806">
    <property type="term" value="F:triacylglycerol lipase activity"/>
    <property type="evidence" value="ECO:0007669"/>
    <property type="project" value="TreeGrafter"/>
</dbReference>
<dbReference type="PANTHER" id="PTHR43433">
    <property type="entry name" value="HYDROLASE, ALPHA/BETA FOLD FAMILY PROTEIN"/>
    <property type="match status" value="1"/>
</dbReference>
<evidence type="ECO:0000259" key="1">
    <source>
        <dbReference type="Pfam" id="PF00561"/>
    </source>
</evidence>
<protein>
    <submittedName>
        <fullName evidence="2">Alpha/beta hydrolase</fullName>
    </submittedName>
</protein>
<dbReference type="SUPFAM" id="SSF53474">
    <property type="entry name" value="alpha/beta-Hydrolases"/>
    <property type="match status" value="1"/>
</dbReference>
<dbReference type="EMBL" id="MASW01000005">
    <property type="protein sequence ID" value="PXY22695.1"/>
    <property type="molecule type" value="Genomic_DNA"/>
</dbReference>
<dbReference type="GO" id="GO:0046503">
    <property type="term" value="P:glycerolipid catabolic process"/>
    <property type="evidence" value="ECO:0007669"/>
    <property type="project" value="TreeGrafter"/>
</dbReference>
<dbReference type="Gene3D" id="3.40.50.1820">
    <property type="entry name" value="alpha/beta hydrolase"/>
    <property type="match status" value="1"/>
</dbReference>
<evidence type="ECO:0000313" key="2">
    <source>
        <dbReference type="EMBL" id="PXY22695.1"/>
    </source>
</evidence>
<organism evidence="2 3">
    <name type="scientific">Prauserella muralis</name>
    <dbReference type="NCBI Taxonomy" id="588067"/>
    <lineage>
        <taxon>Bacteria</taxon>
        <taxon>Bacillati</taxon>
        <taxon>Actinomycetota</taxon>
        <taxon>Actinomycetes</taxon>
        <taxon>Pseudonocardiales</taxon>
        <taxon>Pseudonocardiaceae</taxon>
        <taxon>Prauserella</taxon>
    </lineage>
</organism>
<proteinExistence type="predicted"/>
<dbReference type="InterPro" id="IPR050471">
    <property type="entry name" value="AB_hydrolase"/>
</dbReference>
<accession>A0A2V4B2B0</accession>
<comment type="caution">
    <text evidence="2">The sequence shown here is derived from an EMBL/GenBank/DDBJ whole genome shotgun (WGS) entry which is preliminary data.</text>
</comment>
<dbReference type="PANTHER" id="PTHR43433:SF5">
    <property type="entry name" value="AB HYDROLASE-1 DOMAIN-CONTAINING PROTEIN"/>
    <property type="match status" value="1"/>
</dbReference>
<dbReference type="InterPro" id="IPR029058">
    <property type="entry name" value="AB_hydrolase_fold"/>
</dbReference>
<feature type="domain" description="AB hydrolase-1" evidence="1">
    <location>
        <begin position="26"/>
        <end position="271"/>
    </location>
</feature>
<name>A0A2V4B2B0_9PSEU</name>
<keyword evidence="3" id="KW-1185">Reference proteome</keyword>
<reference evidence="2 3" key="1">
    <citation type="submission" date="2016-07" db="EMBL/GenBank/DDBJ databases">
        <title>Draft genome sequence of Prauserella muralis DSM 45305, isolated from a mould-covered wall in an indoor environment.</title>
        <authorList>
            <person name="Ruckert C."/>
            <person name="Albersmeier A."/>
            <person name="Jiang C.-L."/>
            <person name="Jiang Y."/>
            <person name="Kalinowski J."/>
            <person name="Schneider O."/>
            <person name="Winkler A."/>
            <person name="Zotchev S.B."/>
        </authorList>
    </citation>
    <scope>NUCLEOTIDE SEQUENCE [LARGE SCALE GENOMIC DNA]</scope>
    <source>
        <strain evidence="2 3">DSM 45305</strain>
    </source>
</reference>
<dbReference type="InterPro" id="IPR000073">
    <property type="entry name" value="AB_hydrolase_1"/>
</dbReference>
<dbReference type="OrthoDB" id="8957634at2"/>
<dbReference type="Proteomes" id="UP000249915">
    <property type="component" value="Unassembled WGS sequence"/>
</dbReference>
<sequence length="306" mass="32664">MTEQRADTGGGISLAYERIGEPGGEPLLLVAGLGQQLHSWPTAFCERLAARGYEVIRFDNRDAGRSTRAAFRPPSVPAMLLGRWPAEQYSLGDLAADTAGLLDALGLDSAHVVGVSMGGMIAQTLAATHPRRVRTLTSMMSATGSRRAGLPAPSTWRLMTARPPRSRAEAVEHATRMFRHIGSHGFPFDAEHVREQAGLAWDRCPSAAGTGRQLGAILRSGNRTAELRSITAPTLVIHGDRDRMVHPTGGAATARAIPGARLETIRGLGHDLPRGVWPRLLDLIDHHARRGERPATTGSADAPSAS</sequence>
<keyword evidence="2" id="KW-0378">Hydrolase</keyword>
<evidence type="ECO:0000313" key="3">
    <source>
        <dbReference type="Proteomes" id="UP000249915"/>
    </source>
</evidence>
<dbReference type="AlphaFoldDB" id="A0A2V4B2B0"/>
<dbReference type="RefSeq" id="WP_112283296.1">
    <property type="nucleotide sequence ID" value="NZ_MASW01000005.1"/>
</dbReference>
<gene>
    <name evidence="2" type="ORF">BAY60_23050</name>
</gene>
<dbReference type="Pfam" id="PF00561">
    <property type="entry name" value="Abhydrolase_1"/>
    <property type="match status" value="1"/>
</dbReference>